<organism evidence="2 3">
    <name type="scientific">Toxocara canis</name>
    <name type="common">Canine roundworm</name>
    <dbReference type="NCBI Taxonomy" id="6265"/>
    <lineage>
        <taxon>Eukaryota</taxon>
        <taxon>Metazoa</taxon>
        <taxon>Ecdysozoa</taxon>
        <taxon>Nematoda</taxon>
        <taxon>Chromadorea</taxon>
        <taxon>Rhabditida</taxon>
        <taxon>Spirurina</taxon>
        <taxon>Ascaridomorpha</taxon>
        <taxon>Ascaridoidea</taxon>
        <taxon>Toxocaridae</taxon>
        <taxon>Toxocara</taxon>
    </lineage>
</organism>
<name>A0A183U4Z1_TOXCA</name>
<evidence type="ECO:0000313" key="3">
    <source>
        <dbReference type="WBParaSite" id="TCNE_0000356101-mRNA-1"/>
    </source>
</evidence>
<keyword evidence="2" id="KW-1185">Reference proteome</keyword>
<reference evidence="1 2" key="2">
    <citation type="submission" date="2018-11" db="EMBL/GenBank/DDBJ databases">
        <authorList>
            <consortium name="Pathogen Informatics"/>
        </authorList>
    </citation>
    <scope>NUCLEOTIDE SEQUENCE [LARGE SCALE GENOMIC DNA]</scope>
</reference>
<dbReference type="AlphaFoldDB" id="A0A183U4Z1"/>
<protein>
    <submittedName>
        <fullName evidence="1 3">Uncharacterized protein</fullName>
    </submittedName>
</protein>
<sequence>MSNNIVQLIVRNSFTVYLTRKKPSWRRSVELRASTTFLLMTEVATHESTSFHGQCELFAEVGNRFECLSQALKVLMSIQCGAQFPYHEHIEMQCAFAVVCPQ</sequence>
<dbReference type="WBParaSite" id="TCNE_0000356101-mRNA-1">
    <property type="protein sequence ID" value="TCNE_0000356101-mRNA-1"/>
    <property type="gene ID" value="TCNE_0000356101"/>
</dbReference>
<evidence type="ECO:0000313" key="1">
    <source>
        <dbReference type="EMBL" id="VDM29278.1"/>
    </source>
</evidence>
<dbReference type="Proteomes" id="UP000050794">
    <property type="component" value="Unassembled WGS sequence"/>
</dbReference>
<reference evidence="3" key="1">
    <citation type="submission" date="2016-06" db="UniProtKB">
        <authorList>
            <consortium name="WormBaseParasite"/>
        </authorList>
    </citation>
    <scope>IDENTIFICATION</scope>
</reference>
<proteinExistence type="predicted"/>
<dbReference type="EMBL" id="UYWY01004686">
    <property type="protein sequence ID" value="VDM29278.1"/>
    <property type="molecule type" value="Genomic_DNA"/>
</dbReference>
<gene>
    <name evidence="1" type="ORF">TCNE_LOCUS3561</name>
</gene>
<evidence type="ECO:0000313" key="2">
    <source>
        <dbReference type="Proteomes" id="UP000050794"/>
    </source>
</evidence>
<accession>A0A183U4Z1</accession>